<dbReference type="EMBL" id="BAAANV010000021">
    <property type="protein sequence ID" value="GAA1536581.1"/>
    <property type="molecule type" value="Genomic_DNA"/>
</dbReference>
<keyword evidence="1" id="KW-0560">Oxidoreductase</keyword>
<protein>
    <recommendedName>
        <fullName evidence="5">5,10-methylenetetrahydrofolate reductase</fullName>
    </recommendedName>
</protein>
<dbReference type="SUPFAM" id="SSF51730">
    <property type="entry name" value="FAD-linked oxidoreductase"/>
    <property type="match status" value="1"/>
</dbReference>
<evidence type="ECO:0000256" key="1">
    <source>
        <dbReference type="ARBA" id="ARBA00023002"/>
    </source>
</evidence>
<feature type="region of interest" description="Disordered" evidence="2">
    <location>
        <begin position="311"/>
        <end position="334"/>
    </location>
</feature>
<evidence type="ECO:0000256" key="2">
    <source>
        <dbReference type="SAM" id="MobiDB-lite"/>
    </source>
</evidence>
<dbReference type="Gene3D" id="3.20.20.220">
    <property type="match status" value="1"/>
</dbReference>
<proteinExistence type="predicted"/>
<evidence type="ECO:0000313" key="4">
    <source>
        <dbReference type="Proteomes" id="UP001501288"/>
    </source>
</evidence>
<dbReference type="RefSeq" id="WP_346029765.1">
    <property type="nucleotide sequence ID" value="NZ_BAAANV010000021.1"/>
</dbReference>
<name>A0ABN2BDD8_9MICO</name>
<gene>
    <name evidence="3" type="ORF">GCM10009762_08060</name>
</gene>
<accession>A0ABN2BDD8</accession>
<comment type="caution">
    <text evidence="3">The sequence shown here is derived from an EMBL/GenBank/DDBJ whole genome shotgun (WGS) entry which is preliminary data.</text>
</comment>
<evidence type="ECO:0008006" key="5">
    <source>
        <dbReference type="Google" id="ProtNLM"/>
    </source>
</evidence>
<organism evidence="3 4">
    <name type="scientific">Dermacoccus barathri</name>
    <dbReference type="NCBI Taxonomy" id="322601"/>
    <lineage>
        <taxon>Bacteria</taxon>
        <taxon>Bacillati</taxon>
        <taxon>Actinomycetota</taxon>
        <taxon>Actinomycetes</taxon>
        <taxon>Micrococcales</taxon>
        <taxon>Dermacoccaceae</taxon>
        <taxon>Dermacoccus</taxon>
    </lineage>
</organism>
<reference evidence="3 4" key="1">
    <citation type="journal article" date="2019" name="Int. J. Syst. Evol. Microbiol.">
        <title>The Global Catalogue of Microorganisms (GCM) 10K type strain sequencing project: providing services to taxonomists for standard genome sequencing and annotation.</title>
        <authorList>
            <consortium name="The Broad Institute Genomics Platform"/>
            <consortium name="The Broad Institute Genome Sequencing Center for Infectious Disease"/>
            <person name="Wu L."/>
            <person name="Ma J."/>
        </authorList>
    </citation>
    <scope>NUCLEOTIDE SEQUENCE [LARGE SCALE GENOMIC DNA]</scope>
    <source>
        <strain evidence="3 4">JCM 14588</strain>
    </source>
</reference>
<keyword evidence="4" id="KW-1185">Reference proteome</keyword>
<evidence type="ECO:0000313" key="3">
    <source>
        <dbReference type="EMBL" id="GAA1536581.1"/>
    </source>
</evidence>
<dbReference type="InterPro" id="IPR029041">
    <property type="entry name" value="FAD-linked_oxidoreductase-like"/>
</dbReference>
<sequence>MSDPAAPFSDLVSGDRELLLFAMTPPRRTTSDERVQEIADAALSRLDQLDVDALILYDLDDESDRAGDDRPFPYLETMDPAAFLAGPLSAWQGNAIVYRCVGKYEEDELASFLHERADGDATVFVGSSSTDKPVRTSLPRAIEVHAEVERDVLLGGVVIPERHARSKDEHERLLRKQDNGVGFFVSQVVYDTGEAKDVISDYVYACEERGVAPARVVFTLSLCGSEKTLDFLQWLGVDVPRWVQNELRRSHDTLEASYEHCIAAAHELARFCRYLGLPFGFNVESVSTRRVEIEATVQLAQDVARILDRGPQAGPECSVSEASPRSAFARTGTP</sequence>
<dbReference type="Proteomes" id="UP001501288">
    <property type="component" value="Unassembled WGS sequence"/>
</dbReference>